<keyword evidence="1" id="KW-0812">Transmembrane</keyword>
<sequence>MSNPVFDKLETQWAKESHYTPAGYPTMPGYTPSSQVGAGNAADQRYPYSTANPYSTQAGSASSMNYGRYTQSQMESMYQAPAADAVDRGVMTYDDVIMKTGISLGVLLVAATATWMLSAVNPSMAIVLSGIGVLVGFILAMVNSFSKTIRPALILAYAAFEGLALGAISAVFELMYPGIVVQALVATAGVFGVTLALFASGKVRNSSKLMKFTLIALIGILVYRLLSWVLTLTGVLSSAGFDSITVMGIPLGIVVGLLAVFVGAACLIGDFDQARIGVEQGVPAKYAWMCAFGILVTVVWMYLEILRLIAAFRDN</sequence>
<dbReference type="AlphaFoldDB" id="A0A2I1I7J5"/>
<feature type="transmembrane region" description="Helical" evidence="1">
    <location>
        <begin position="248"/>
        <end position="271"/>
    </location>
</feature>
<evidence type="ECO:0000313" key="2">
    <source>
        <dbReference type="EMBL" id="PKY67071.1"/>
    </source>
</evidence>
<proteinExistence type="predicted"/>
<accession>A0A2I1I7J5</accession>
<keyword evidence="1" id="KW-0472">Membrane</keyword>
<gene>
    <name evidence="2" type="ORF">CYJ25_02230</name>
</gene>
<dbReference type="RefSeq" id="WP_101627565.1">
    <property type="nucleotide sequence ID" value="NZ_PKKJ01000001.1"/>
</dbReference>
<evidence type="ECO:0000256" key="1">
    <source>
        <dbReference type="SAM" id="Phobius"/>
    </source>
</evidence>
<dbReference type="PANTHER" id="PTHR41282">
    <property type="entry name" value="CONSERVED TRANSMEMBRANE PROTEIN-RELATED"/>
    <property type="match status" value="1"/>
</dbReference>
<evidence type="ECO:0000313" key="3">
    <source>
        <dbReference type="Proteomes" id="UP000234545"/>
    </source>
</evidence>
<feature type="transmembrane region" description="Helical" evidence="1">
    <location>
        <begin position="154"/>
        <end position="172"/>
    </location>
</feature>
<dbReference type="PIRSF" id="PIRSF009160">
    <property type="entry name" value="UCP009160"/>
    <property type="match status" value="1"/>
</dbReference>
<dbReference type="Proteomes" id="UP000234545">
    <property type="component" value="Unassembled WGS sequence"/>
</dbReference>
<dbReference type="PANTHER" id="PTHR41282:SF1">
    <property type="entry name" value="CONSERVED TRANSMEMBRANE PROTEIN-RELATED"/>
    <property type="match status" value="1"/>
</dbReference>
<dbReference type="OrthoDB" id="116480at2"/>
<feature type="transmembrane region" description="Helical" evidence="1">
    <location>
        <begin position="96"/>
        <end position="117"/>
    </location>
</feature>
<feature type="transmembrane region" description="Helical" evidence="1">
    <location>
        <begin position="212"/>
        <end position="236"/>
    </location>
</feature>
<keyword evidence="1" id="KW-1133">Transmembrane helix</keyword>
<feature type="transmembrane region" description="Helical" evidence="1">
    <location>
        <begin position="178"/>
        <end position="200"/>
    </location>
</feature>
<reference evidence="2 3" key="1">
    <citation type="submission" date="2017-12" db="EMBL/GenBank/DDBJ databases">
        <title>Phylogenetic diversity of female urinary microbiome.</title>
        <authorList>
            <person name="Thomas-White K."/>
            <person name="Wolfe A.J."/>
        </authorList>
    </citation>
    <scope>NUCLEOTIDE SEQUENCE [LARGE SCALE GENOMIC DNA]</scope>
    <source>
        <strain evidence="2 3">UMB0250</strain>
    </source>
</reference>
<feature type="transmembrane region" description="Helical" evidence="1">
    <location>
        <begin position="283"/>
        <end position="303"/>
    </location>
</feature>
<dbReference type="EMBL" id="PKKJ01000001">
    <property type="protein sequence ID" value="PKY67071.1"/>
    <property type="molecule type" value="Genomic_DNA"/>
</dbReference>
<dbReference type="InterPro" id="IPR010539">
    <property type="entry name" value="BaxI_1-like"/>
</dbReference>
<comment type="caution">
    <text evidence="2">The sequence shown here is derived from an EMBL/GenBank/DDBJ whole genome shotgun (WGS) entry which is preliminary data.</text>
</comment>
<protein>
    <submittedName>
        <fullName evidence="2">Bax1 inhibitor-like family protein</fullName>
    </submittedName>
</protein>
<dbReference type="Pfam" id="PF12811">
    <property type="entry name" value="BaxI_1"/>
    <property type="match status" value="1"/>
</dbReference>
<feature type="transmembrane region" description="Helical" evidence="1">
    <location>
        <begin position="123"/>
        <end position="142"/>
    </location>
</feature>
<name>A0A2I1I7J5_9ACTO</name>
<organism evidence="2 3">
    <name type="scientific">Schaalia turicensis</name>
    <dbReference type="NCBI Taxonomy" id="131111"/>
    <lineage>
        <taxon>Bacteria</taxon>
        <taxon>Bacillati</taxon>
        <taxon>Actinomycetota</taxon>
        <taxon>Actinomycetes</taxon>
        <taxon>Actinomycetales</taxon>
        <taxon>Actinomycetaceae</taxon>
        <taxon>Schaalia</taxon>
    </lineage>
</organism>